<evidence type="ECO:0000313" key="2">
    <source>
        <dbReference type="Proteomes" id="UP001365846"/>
    </source>
</evidence>
<reference evidence="1 2" key="1">
    <citation type="submission" date="2024-03" db="EMBL/GenBank/DDBJ databases">
        <title>Novel species of the genus Variovorax.</title>
        <authorList>
            <person name="Liu Q."/>
            <person name="Xin Y.-H."/>
        </authorList>
    </citation>
    <scope>NUCLEOTIDE SEQUENCE [LARGE SCALE GENOMIC DNA]</scope>
    <source>
        <strain evidence="1 2">KACC 18899</strain>
    </source>
</reference>
<comment type="caution">
    <text evidence="1">The sequence shown here is derived from an EMBL/GenBank/DDBJ whole genome shotgun (WGS) entry which is preliminary data.</text>
</comment>
<sequence length="87" mass="9451">MDASLDEELTALEAASDTATRARELAQERIVLAFRSQLEGAGPGPSDADVQCFARLALVEKALQKEVDSMAEFMGRERLARAPETVQ</sequence>
<protein>
    <submittedName>
        <fullName evidence="1">Uncharacterized protein</fullName>
    </submittedName>
</protein>
<proteinExistence type="predicted"/>
<keyword evidence="2" id="KW-1185">Reference proteome</keyword>
<evidence type="ECO:0000313" key="1">
    <source>
        <dbReference type="EMBL" id="MEJ8812059.1"/>
    </source>
</evidence>
<accession>A0ABU8VGM8</accession>
<name>A0ABU8VGM8_9BURK</name>
<dbReference type="RefSeq" id="WP_340357325.1">
    <property type="nucleotide sequence ID" value="NZ_JBBKZU010000005.1"/>
</dbReference>
<organism evidence="1 2">
    <name type="scientific">Variovorax ureilyticus</name>
    <dbReference type="NCBI Taxonomy" id="1836198"/>
    <lineage>
        <taxon>Bacteria</taxon>
        <taxon>Pseudomonadati</taxon>
        <taxon>Pseudomonadota</taxon>
        <taxon>Betaproteobacteria</taxon>
        <taxon>Burkholderiales</taxon>
        <taxon>Comamonadaceae</taxon>
        <taxon>Variovorax</taxon>
    </lineage>
</organism>
<dbReference type="Proteomes" id="UP001365846">
    <property type="component" value="Unassembled WGS sequence"/>
</dbReference>
<gene>
    <name evidence="1" type="ORF">WKW77_13340</name>
</gene>
<dbReference type="EMBL" id="JBBKZU010000005">
    <property type="protein sequence ID" value="MEJ8812059.1"/>
    <property type="molecule type" value="Genomic_DNA"/>
</dbReference>